<proteinExistence type="predicted"/>
<keyword evidence="4" id="KW-0812">Transmembrane</keyword>
<dbReference type="InterPro" id="IPR050256">
    <property type="entry name" value="Glycosyltransferase_2"/>
</dbReference>
<dbReference type="GO" id="GO:0005886">
    <property type="term" value="C:plasma membrane"/>
    <property type="evidence" value="ECO:0007669"/>
    <property type="project" value="TreeGrafter"/>
</dbReference>
<reference evidence="10" key="1">
    <citation type="submission" date="2016-12" db="EMBL/GenBank/DDBJ databases">
        <authorList>
            <person name="Varghese N."/>
            <person name="Submissions S."/>
        </authorList>
    </citation>
    <scope>NUCLEOTIDE SEQUENCE [LARGE SCALE GENOMIC DNA]</scope>
    <source>
        <strain evidence="10">DSM 25035</strain>
    </source>
</reference>
<feature type="domain" description="Glycosyltransferase 2-like" evidence="8">
    <location>
        <begin position="5"/>
        <end position="131"/>
    </location>
</feature>
<evidence type="ECO:0000256" key="7">
    <source>
        <dbReference type="ARBA" id="ARBA00023136"/>
    </source>
</evidence>
<dbReference type="Pfam" id="PF00535">
    <property type="entry name" value="Glycos_transf_2"/>
    <property type="match status" value="1"/>
</dbReference>
<dbReference type="RefSeq" id="WP_073570311.1">
    <property type="nucleotide sequence ID" value="NZ_FRXN01000001.1"/>
</dbReference>
<organism evidence="9 10">
    <name type="scientific">Algoriphagus zhangzhouensis</name>
    <dbReference type="NCBI Taxonomy" id="1073327"/>
    <lineage>
        <taxon>Bacteria</taxon>
        <taxon>Pseudomonadati</taxon>
        <taxon>Bacteroidota</taxon>
        <taxon>Cytophagia</taxon>
        <taxon>Cytophagales</taxon>
        <taxon>Cyclobacteriaceae</taxon>
        <taxon>Algoriphagus</taxon>
    </lineage>
</organism>
<evidence type="ECO:0000256" key="5">
    <source>
        <dbReference type="ARBA" id="ARBA00022985"/>
    </source>
</evidence>
<evidence type="ECO:0000256" key="1">
    <source>
        <dbReference type="ARBA" id="ARBA00022475"/>
    </source>
</evidence>
<dbReference type="PANTHER" id="PTHR48090">
    <property type="entry name" value="UNDECAPRENYL-PHOSPHATE 4-DEOXY-4-FORMAMIDO-L-ARABINOSE TRANSFERASE-RELATED"/>
    <property type="match status" value="1"/>
</dbReference>
<dbReference type="Gene3D" id="3.90.550.10">
    <property type="entry name" value="Spore Coat Polysaccharide Biosynthesis Protein SpsA, Chain A"/>
    <property type="match status" value="1"/>
</dbReference>
<evidence type="ECO:0000313" key="9">
    <source>
        <dbReference type="EMBL" id="SHO60233.1"/>
    </source>
</evidence>
<name>A0A1M7Z5L9_9BACT</name>
<dbReference type="AlphaFoldDB" id="A0A1M7Z5L9"/>
<evidence type="ECO:0000256" key="6">
    <source>
        <dbReference type="ARBA" id="ARBA00022989"/>
    </source>
</evidence>
<dbReference type="GO" id="GO:0099621">
    <property type="term" value="F:undecaprenyl-phosphate 4-deoxy-4-formamido-L-arabinose transferase activity"/>
    <property type="evidence" value="ECO:0007669"/>
    <property type="project" value="TreeGrafter"/>
</dbReference>
<keyword evidence="3 9" id="KW-0808">Transferase</keyword>
<dbReference type="InterPro" id="IPR029044">
    <property type="entry name" value="Nucleotide-diphossugar_trans"/>
</dbReference>
<protein>
    <submittedName>
        <fullName evidence="9">Glycosyltransferase involved in cell wall bisynthesis</fullName>
    </submittedName>
</protein>
<keyword evidence="10" id="KW-1185">Reference proteome</keyword>
<evidence type="ECO:0000256" key="3">
    <source>
        <dbReference type="ARBA" id="ARBA00022679"/>
    </source>
</evidence>
<dbReference type="SUPFAM" id="SSF53448">
    <property type="entry name" value="Nucleotide-diphospho-sugar transferases"/>
    <property type="match status" value="1"/>
</dbReference>
<dbReference type="PANTHER" id="PTHR48090:SF3">
    <property type="entry name" value="UNDECAPRENYL-PHOSPHATE 4-DEOXY-4-FORMAMIDO-L-ARABINOSE TRANSFERASE"/>
    <property type="match status" value="1"/>
</dbReference>
<evidence type="ECO:0000256" key="2">
    <source>
        <dbReference type="ARBA" id="ARBA00022676"/>
    </source>
</evidence>
<keyword evidence="2" id="KW-0328">Glycosyltransferase</keyword>
<accession>A0A1M7Z5L9</accession>
<evidence type="ECO:0000256" key="4">
    <source>
        <dbReference type="ARBA" id="ARBA00022692"/>
    </source>
</evidence>
<dbReference type="Proteomes" id="UP000184609">
    <property type="component" value="Unassembled WGS sequence"/>
</dbReference>
<dbReference type="EMBL" id="FRXN01000001">
    <property type="protein sequence ID" value="SHO60233.1"/>
    <property type="molecule type" value="Genomic_DNA"/>
</dbReference>
<evidence type="ECO:0000313" key="10">
    <source>
        <dbReference type="Proteomes" id="UP000184609"/>
    </source>
</evidence>
<keyword evidence="7" id="KW-0472">Membrane</keyword>
<gene>
    <name evidence="9" type="ORF">SAMN04488108_0661</name>
</gene>
<keyword evidence="5" id="KW-0448">Lipopolysaccharide biosynthesis</keyword>
<dbReference type="GO" id="GO:0009103">
    <property type="term" value="P:lipopolysaccharide biosynthetic process"/>
    <property type="evidence" value="ECO:0007669"/>
    <property type="project" value="UniProtKB-KW"/>
</dbReference>
<evidence type="ECO:0000259" key="8">
    <source>
        <dbReference type="Pfam" id="PF00535"/>
    </source>
</evidence>
<dbReference type="STRING" id="1073327.SAMN04488108_0661"/>
<dbReference type="InterPro" id="IPR001173">
    <property type="entry name" value="Glyco_trans_2-like"/>
</dbReference>
<keyword evidence="1" id="KW-1003">Cell membrane</keyword>
<keyword evidence="6" id="KW-1133">Transmembrane helix</keyword>
<dbReference type="OrthoDB" id="9807778at2"/>
<sequence>MSDLTILIPIFNEEEGIERIPQAFEPYLRETDLEVEVLLINDGSTDGSLEKIIKVCRDNPQFNFISFSKNCGLSAALFTGFQHVTSKWVGYIDGDLQTDPLDFLKLEPFRIEYELVTGYRANRKDTWVKRQTSSIANGFRNWVLADGVRDSGCPLKIIQTKSAKRLTPFKGMHRFFPALIQIQGGKVKELPVNHFPRISGESKFGFNNRLFGPIRDMFAVRWMKKRKLGLPKNSEISQEKTHLIS</sequence>